<dbReference type="Proteomes" id="UP001233673">
    <property type="component" value="Unassembled WGS sequence"/>
</dbReference>
<sequence length="515" mass="52866">MDGQDAATGAQESEYDVVVVGSGAGALTGAFVAAAGGRSVVVLEATDRLGGTSAYSGAACWLPGTQVQERAGIGDSTEAARTYLRALIGEGTAAHQDAFVEHAPALVEFLERDPAIAFEWRPFPDYFAAPGRMDAGRAINPLDLPAAELGDLAALVRPPVDRDRAGRDHARSAPLSQGRALIGRLLLAYVRAGGEIRTGARVTDLLTDDGRVVGVVAMTADGPVEVRARHGVLLAAGGFERNTAMRAAHGVPGAAEWSMAPAEAAAGEPIGAAVALGAATDLLDQAWFCPGILHPDGSAAFTLGFRGGLIVDGHGHRYADESLPYDRMGRQMAAAADRVPSWLIFDSRTGGDLPAISLPPLPADAHLAAGTWVCAGTLEDLARQIGVPAGALTATVDRFNGFAATGVDEDFARGDDPYDRFFAAGDGPNPCLVPVDTAPYYAARLVLSDLGTKGGLRTDAHARVLRADGDAIPGLYAAGNTSASMAGPVYPGPGVPIGTAMVFSSLAVRDMTGAP</sequence>
<dbReference type="SUPFAM" id="SSF56425">
    <property type="entry name" value="Succinate dehydrogenase/fumarate reductase flavoprotein, catalytic domain"/>
    <property type="match status" value="1"/>
</dbReference>
<evidence type="ECO:0000256" key="3">
    <source>
        <dbReference type="ARBA" id="ARBA00022827"/>
    </source>
</evidence>
<dbReference type="EMBL" id="JASNFN010000003">
    <property type="protein sequence ID" value="MDP5181893.1"/>
    <property type="molecule type" value="Genomic_DNA"/>
</dbReference>
<dbReference type="InterPro" id="IPR036188">
    <property type="entry name" value="FAD/NAD-bd_sf"/>
</dbReference>
<dbReference type="Gene3D" id="3.90.700.10">
    <property type="entry name" value="Succinate dehydrogenase/fumarate reductase flavoprotein, catalytic domain"/>
    <property type="match status" value="1"/>
</dbReference>
<dbReference type="InterPro" id="IPR027477">
    <property type="entry name" value="Succ_DH/fumarate_Rdtase_cat_sf"/>
</dbReference>
<keyword evidence="3" id="KW-0274">FAD</keyword>
<name>A0ABT9I8K6_9ACTN</name>
<dbReference type="InterPro" id="IPR003953">
    <property type="entry name" value="FAD-dep_OxRdtase_2_FAD-bd"/>
</dbReference>
<dbReference type="Gene3D" id="3.50.50.60">
    <property type="entry name" value="FAD/NAD(P)-binding domain"/>
    <property type="match status" value="1"/>
</dbReference>
<proteinExistence type="predicted"/>
<evidence type="ECO:0000256" key="2">
    <source>
        <dbReference type="ARBA" id="ARBA00022630"/>
    </source>
</evidence>
<gene>
    <name evidence="6" type="ORF">QOZ88_04530</name>
</gene>
<organism evidence="6 7">
    <name type="scientific">Blastococcus carthaginiensis</name>
    <dbReference type="NCBI Taxonomy" id="3050034"/>
    <lineage>
        <taxon>Bacteria</taxon>
        <taxon>Bacillati</taxon>
        <taxon>Actinomycetota</taxon>
        <taxon>Actinomycetes</taxon>
        <taxon>Geodermatophilales</taxon>
        <taxon>Geodermatophilaceae</taxon>
        <taxon>Blastococcus</taxon>
    </lineage>
</organism>
<comment type="cofactor">
    <cofactor evidence="1">
        <name>FAD</name>
        <dbReference type="ChEBI" id="CHEBI:57692"/>
    </cofactor>
</comment>
<dbReference type="InterPro" id="IPR050315">
    <property type="entry name" value="FAD-oxidoreductase_2"/>
</dbReference>
<feature type="domain" description="FAD-dependent oxidoreductase 2 FAD-binding" evidence="5">
    <location>
        <begin position="16"/>
        <end position="496"/>
    </location>
</feature>
<evidence type="ECO:0000259" key="5">
    <source>
        <dbReference type="Pfam" id="PF00890"/>
    </source>
</evidence>
<dbReference type="PANTHER" id="PTHR43400">
    <property type="entry name" value="FUMARATE REDUCTASE"/>
    <property type="match status" value="1"/>
</dbReference>
<evidence type="ECO:0000256" key="1">
    <source>
        <dbReference type="ARBA" id="ARBA00001974"/>
    </source>
</evidence>
<keyword evidence="4" id="KW-0560">Oxidoreductase</keyword>
<comment type="caution">
    <text evidence="6">The sequence shown here is derived from an EMBL/GenBank/DDBJ whole genome shotgun (WGS) entry which is preliminary data.</text>
</comment>
<keyword evidence="7" id="KW-1185">Reference proteome</keyword>
<evidence type="ECO:0000313" key="6">
    <source>
        <dbReference type="EMBL" id="MDP5181893.1"/>
    </source>
</evidence>
<protein>
    <submittedName>
        <fullName evidence="6">FAD-dependent oxidoreductase</fullName>
    </submittedName>
</protein>
<dbReference type="Pfam" id="PF00890">
    <property type="entry name" value="FAD_binding_2"/>
    <property type="match status" value="1"/>
</dbReference>
<accession>A0ABT9I8K6</accession>
<dbReference type="SUPFAM" id="SSF51905">
    <property type="entry name" value="FAD/NAD(P)-binding domain"/>
    <property type="match status" value="1"/>
</dbReference>
<keyword evidence="2" id="KW-0285">Flavoprotein</keyword>
<evidence type="ECO:0000256" key="4">
    <source>
        <dbReference type="ARBA" id="ARBA00023002"/>
    </source>
</evidence>
<reference evidence="7" key="1">
    <citation type="submission" date="2023-05" db="EMBL/GenBank/DDBJ databases">
        <title>Draft genome of Pseudofrankia sp. BMG5.37.</title>
        <authorList>
            <person name="Gtari M."/>
            <person name="Ghodhbane F."/>
            <person name="Sbissi I."/>
        </authorList>
    </citation>
    <scope>NUCLEOTIDE SEQUENCE [LARGE SCALE GENOMIC DNA]</scope>
    <source>
        <strain evidence="7">BMG 814</strain>
    </source>
</reference>
<evidence type="ECO:0000313" key="7">
    <source>
        <dbReference type="Proteomes" id="UP001233673"/>
    </source>
</evidence>
<dbReference type="PANTHER" id="PTHR43400:SF10">
    <property type="entry name" value="3-OXOSTEROID 1-DEHYDROGENASE"/>
    <property type="match status" value="1"/>
</dbReference>
<dbReference type="RefSeq" id="WP_305998601.1">
    <property type="nucleotide sequence ID" value="NZ_JASNFN010000003.1"/>
</dbReference>